<organism evidence="2 3">
    <name type="scientific">Drosophila rubida</name>
    <dbReference type="NCBI Taxonomy" id="30044"/>
    <lineage>
        <taxon>Eukaryota</taxon>
        <taxon>Metazoa</taxon>
        <taxon>Ecdysozoa</taxon>
        <taxon>Arthropoda</taxon>
        <taxon>Hexapoda</taxon>
        <taxon>Insecta</taxon>
        <taxon>Pterygota</taxon>
        <taxon>Neoptera</taxon>
        <taxon>Endopterygota</taxon>
        <taxon>Diptera</taxon>
        <taxon>Brachycera</taxon>
        <taxon>Muscomorpha</taxon>
        <taxon>Ephydroidea</taxon>
        <taxon>Drosophilidae</taxon>
        <taxon>Drosophila</taxon>
    </lineage>
</organism>
<comment type="caution">
    <text evidence="2">The sequence shown here is derived from an EMBL/GenBank/DDBJ whole genome shotgun (WGS) entry which is preliminary data.</text>
</comment>
<gene>
    <name evidence="2" type="ORF">KR093_002960</name>
</gene>
<evidence type="ECO:0000313" key="3">
    <source>
        <dbReference type="Proteomes" id="UP001200034"/>
    </source>
</evidence>
<name>A0AAD4JTY2_9MUSC</name>
<dbReference type="EMBL" id="JAJJHW010003409">
    <property type="protein sequence ID" value="KAH8358865.1"/>
    <property type="molecule type" value="Genomic_DNA"/>
</dbReference>
<feature type="chain" id="PRO_5041967770" evidence="1">
    <location>
        <begin position="20"/>
        <end position="149"/>
    </location>
</feature>
<feature type="signal peptide" evidence="1">
    <location>
        <begin position="1"/>
        <end position="19"/>
    </location>
</feature>
<proteinExistence type="predicted"/>
<protein>
    <submittedName>
        <fullName evidence="2">Uncharacterized protein</fullName>
    </submittedName>
</protein>
<evidence type="ECO:0000256" key="1">
    <source>
        <dbReference type="SAM" id="SignalP"/>
    </source>
</evidence>
<keyword evidence="1" id="KW-0732">Signal</keyword>
<dbReference type="Proteomes" id="UP001200034">
    <property type="component" value="Unassembled WGS sequence"/>
</dbReference>
<dbReference type="PROSITE" id="PS51257">
    <property type="entry name" value="PROKAR_LIPOPROTEIN"/>
    <property type="match status" value="1"/>
</dbReference>
<dbReference type="AlphaFoldDB" id="A0AAD4JTY2"/>
<accession>A0AAD4JTY2</accession>
<evidence type="ECO:0000313" key="2">
    <source>
        <dbReference type="EMBL" id="KAH8358865.1"/>
    </source>
</evidence>
<sequence>MKLLLLFMALLCAATAVSCSRLGRQRLRLLRTAVPPETIFTNNHVPAVPEGCTAHFACSKKLTTVPNPRPCIKYCLKRIECPDKPVQRGKPHECVEVAVPSDDDTAATTPSTRTGGVATTEKIMEVAMIDFPCQPGYLPDSRGRCREIW</sequence>
<keyword evidence="3" id="KW-1185">Reference proteome</keyword>
<reference evidence="2" key="1">
    <citation type="journal article" date="2021" name="Mol. Ecol. Resour.">
        <title>Phylogenomic analyses of the genus Drosophila reveals genomic signals of climate adaptation.</title>
        <authorList>
            <person name="Li F."/>
            <person name="Rane R.V."/>
            <person name="Luria V."/>
            <person name="Xiong Z."/>
            <person name="Chen J."/>
            <person name="Li Z."/>
            <person name="Catullo R.A."/>
            <person name="Griffin P.C."/>
            <person name="Schiffer M."/>
            <person name="Pearce S."/>
            <person name="Lee S.F."/>
            <person name="McElroy K."/>
            <person name="Stocker A."/>
            <person name="Shirriffs J."/>
            <person name="Cockerell F."/>
            <person name="Coppin C."/>
            <person name="Sgro C.M."/>
            <person name="Karger A."/>
            <person name="Cain J.W."/>
            <person name="Weber J.A."/>
            <person name="Santpere G."/>
            <person name="Kirschner M.W."/>
            <person name="Hoffmann A.A."/>
            <person name="Oakeshott J.G."/>
            <person name="Zhang G."/>
        </authorList>
    </citation>
    <scope>NUCLEOTIDE SEQUENCE</scope>
    <source>
        <strain evidence="2">BGI-SZ-2011g</strain>
    </source>
</reference>